<evidence type="ECO:0000256" key="8">
    <source>
        <dbReference type="ARBA" id="ARBA00023034"/>
    </source>
</evidence>
<keyword evidence="7 10" id="KW-1133">Transmembrane helix</keyword>
<evidence type="ECO:0000256" key="10">
    <source>
        <dbReference type="RuleBase" id="RU363063"/>
    </source>
</evidence>
<organism evidence="11 12">
    <name type="scientific">Lymnaea stagnalis</name>
    <name type="common">Great pond snail</name>
    <name type="synonym">Helix stagnalis</name>
    <dbReference type="NCBI Taxonomy" id="6523"/>
    <lineage>
        <taxon>Eukaryota</taxon>
        <taxon>Metazoa</taxon>
        <taxon>Spiralia</taxon>
        <taxon>Lophotrochozoa</taxon>
        <taxon>Mollusca</taxon>
        <taxon>Gastropoda</taxon>
        <taxon>Heterobranchia</taxon>
        <taxon>Euthyneura</taxon>
        <taxon>Panpulmonata</taxon>
        <taxon>Hygrophila</taxon>
        <taxon>Lymnaeoidea</taxon>
        <taxon>Lymnaeidae</taxon>
        <taxon>Lymnaea</taxon>
    </lineage>
</organism>
<dbReference type="Pfam" id="PF01762">
    <property type="entry name" value="Galactosyl_T"/>
    <property type="match status" value="1"/>
</dbReference>
<dbReference type="InterPro" id="IPR002659">
    <property type="entry name" value="Glyco_trans_31"/>
</dbReference>
<proteinExistence type="inferred from homology"/>
<dbReference type="Proteomes" id="UP001497497">
    <property type="component" value="Unassembled WGS sequence"/>
</dbReference>
<dbReference type="PANTHER" id="PTHR11214">
    <property type="entry name" value="BETA-1,3-N-ACETYLGLUCOSAMINYLTRANSFERASE"/>
    <property type="match status" value="1"/>
</dbReference>
<evidence type="ECO:0000256" key="3">
    <source>
        <dbReference type="ARBA" id="ARBA00022676"/>
    </source>
</evidence>
<evidence type="ECO:0000256" key="2">
    <source>
        <dbReference type="ARBA" id="ARBA00008661"/>
    </source>
</evidence>
<dbReference type="EC" id="2.4.1.-" evidence="10"/>
<dbReference type="AlphaFoldDB" id="A0AAV2INW2"/>
<dbReference type="Gene3D" id="3.90.550.50">
    <property type="match status" value="1"/>
</dbReference>
<dbReference type="GO" id="GO:0006493">
    <property type="term" value="P:protein O-linked glycosylation"/>
    <property type="evidence" value="ECO:0007669"/>
    <property type="project" value="TreeGrafter"/>
</dbReference>
<feature type="transmembrane region" description="Helical" evidence="10">
    <location>
        <begin position="298"/>
        <end position="321"/>
    </location>
</feature>
<keyword evidence="9 10" id="KW-0472">Membrane</keyword>
<evidence type="ECO:0000256" key="4">
    <source>
        <dbReference type="ARBA" id="ARBA00022679"/>
    </source>
</evidence>
<dbReference type="GO" id="GO:0000139">
    <property type="term" value="C:Golgi membrane"/>
    <property type="evidence" value="ECO:0007669"/>
    <property type="project" value="UniProtKB-SubCell"/>
</dbReference>
<evidence type="ECO:0000313" key="12">
    <source>
        <dbReference type="Proteomes" id="UP001497497"/>
    </source>
</evidence>
<dbReference type="EMBL" id="CAXITT010000988">
    <property type="protein sequence ID" value="CAL1547477.1"/>
    <property type="molecule type" value="Genomic_DNA"/>
</dbReference>
<reference evidence="11 12" key="1">
    <citation type="submission" date="2024-04" db="EMBL/GenBank/DDBJ databases">
        <authorList>
            <consortium name="Genoscope - CEA"/>
            <person name="William W."/>
        </authorList>
    </citation>
    <scope>NUCLEOTIDE SEQUENCE [LARGE SCALE GENOMIC DNA]</scope>
</reference>
<accession>A0AAV2INW2</accession>
<evidence type="ECO:0000256" key="1">
    <source>
        <dbReference type="ARBA" id="ARBA00004323"/>
    </source>
</evidence>
<evidence type="ECO:0000313" key="11">
    <source>
        <dbReference type="EMBL" id="CAL1547477.1"/>
    </source>
</evidence>
<evidence type="ECO:0000256" key="7">
    <source>
        <dbReference type="ARBA" id="ARBA00022989"/>
    </source>
</evidence>
<comment type="subcellular location">
    <subcellularLocation>
        <location evidence="1 10">Golgi apparatus membrane</location>
        <topology evidence="1 10">Single-pass type II membrane protein</topology>
    </subcellularLocation>
</comment>
<evidence type="ECO:0000256" key="5">
    <source>
        <dbReference type="ARBA" id="ARBA00022692"/>
    </source>
</evidence>
<comment type="similarity">
    <text evidence="2 10">Belongs to the glycosyltransferase 31 family.</text>
</comment>
<evidence type="ECO:0000256" key="6">
    <source>
        <dbReference type="ARBA" id="ARBA00022968"/>
    </source>
</evidence>
<keyword evidence="3 10" id="KW-0328">Glycosyltransferase</keyword>
<dbReference type="GO" id="GO:0016758">
    <property type="term" value="F:hexosyltransferase activity"/>
    <property type="evidence" value="ECO:0007669"/>
    <property type="project" value="InterPro"/>
</dbReference>
<name>A0AAV2INW2_LYMST</name>
<protein>
    <recommendedName>
        <fullName evidence="10">Hexosyltransferase</fullName>
        <ecNumber evidence="10">2.4.1.-</ecNumber>
    </recommendedName>
</protein>
<dbReference type="PANTHER" id="PTHR11214:SF3">
    <property type="entry name" value="BETA-1,3-GALACTOSYLTRANSFERASE 6"/>
    <property type="match status" value="1"/>
</dbReference>
<keyword evidence="6 10" id="KW-0735">Signal-anchor</keyword>
<gene>
    <name evidence="11" type="ORF">GSLYS_00020794001</name>
</gene>
<keyword evidence="12" id="KW-1185">Reference proteome</keyword>
<comment type="caution">
    <text evidence="11">The sequence shown here is derived from an EMBL/GenBank/DDBJ whole genome shotgun (WGS) entry which is preliminary data.</text>
</comment>
<keyword evidence="5 10" id="KW-0812">Transmembrane</keyword>
<keyword evidence="4" id="KW-0808">Transferase</keyword>
<keyword evidence="8 10" id="KW-0333">Golgi apparatus</keyword>
<evidence type="ECO:0000256" key="9">
    <source>
        <dbReference type="ARBA" id="ARBA00023136"/>
    </source>
</evidence>
<sequence length="330" mass="37295">MMYNSNVGVQLTFNQPQACGAHTNVLLLIIVHSTFGSYDKRAAIRETWGNQKNLKDFVPILFFVPAYPDSPPEVQLSLTKESSTHPDMVQWHSVNDNIFTSKLVVSTFWIKNYCSHASYVLTVEDASIVDVSKLLRFLKSLPYSWTPLFLCDYLSPNEATLVPEGEMSKPYCSSKAFLTTLAVLEKMVNALNDHGVGLKGAWLSQIADAASVKWTNTSQHFTSTRQKPSMINELTSTNYTHSKIMIALVLNTIEGREATIMRHVWKIIQEHYSHSQEMYSDTEDNDPSPITEKPTSNILPLAILLMFVDLIIVALIFLLIFCKSKKRVRL</sequence>